<keyword evidence="7 9" id="KW-0704">Schiff base</keyword>
<feature type="active site" description="Schiff-base intermediate with substrate" evidence="9">
    <location>
        <position position="119"/>
    </location>
</feature>
<dbReference type="InterPro" id="IPR018225">
    <property type="entry name" value="Transaldolase_AS"/>
</dbReference>
<dbReference type="PANTHER" id="PTHR10683">
    <property type="entry name" value="TRANSALDOLASE"/>
    <property type="match status" value="1"/>
</dbReference>
<dbReference type="GO" id="GO:0006098">
    <property type="term" value="P:pentose-phosphate shunt"/>
    <property type="evidence" value="ECO:0007669"/>
    <property type="project" value="UniProtKB-UniRule"/>
</dbReference>
<proteinExistence type="inferred from homology"/>
<dbReference type="EC" id="2.2.1.2" evidence="9"/>
<dbReference type="HAMAP" id="MF_00494">
    <property type="entry name" value="Transaldolase_3b"/>
    <property type="match status" value="1"/>
</dbReference>
<dbReference type="UniPathway" id="UPA00115">
    <property type="reaction ID" value="UER00414"/>
</dbReference>
<dbReference type="InterPro" id="IPR001585">
    <property type="entry name" value="TAL/FSA"/>
</dbReference>
<evidence type="ECO:0000256" key="3">
    <source>
        <dbReference type="ARBA" id="ARBA00005740"/>
    </source>
</evidence>
<dbReference type="InterPro" id="IPR022999">
    <property type="entry name" value="Transaldolase_3B"/>
</dbReference>
<dbReference type="InterPro" id="IPR004731">
    <property type="entry name" value="Transaldolase_3B/F6P_aldolase"/>
</dbReference>
<gene>
    <name evidence="9 10" type="primary">tal</name>
    <name evidence="10" type="ORF">DPRO_2379</name>
</gene>
<evidence type="ECO:0000256" key="2">
    <source>
        <dbReference type="ARBA" id="ARBA00004857"/>
    </source>
</evidence>
<protein>
    <recommendedName>
        <fullName evidence="9">Probable transaldolase</fullName>
        <ecNumber evidence="9">2.2.1.2</ecNumber>
    </recommendedName>
</protein>
<comment type="similarity">
    <text evidence="3 9">Belongs to the transaldolase family. Type 3B subfamily.</text>
</comment>
<dbReference type="InterPro" id="IPR013785">
    <property type="entry name" value="Aldolase_TIM"/>
</dbReference>
<keyword evidence="5 9" id="KW-0808">Transferase</keyword>
<dbReference type="GO" id="GO:0004801">
    <property type="term" value="F:transaldolase activity"/>
    <property type="evidence" value="ECO:0007669"/>
    <property type="project" value="UniProtKB-UniRule"/>
</dbReference>
<dbReference type="FunFam" id="3.20.20.70:FF:000018">
    <property type="entry name" value="Probable transaldolase"/>
    <property type="match status" value="1"/>
</dbReference>
<comment type="catalytic activity">
    <reaction evidence="8 9">
        <text>D-sedoheptulose 7-phosphate + D-glyceraldehyde 3-phosphate = D-erythrose 4-phosphate + beta-D-fructose 6-phosphate</text>
        <dbReference type="Rhea" id="RHEA:17053"/>
        <dbReference type="ChEBI" id="CHEBI:16897"/>
        <dbReference type="ChEBI" id="CHEBI:57483"/>
        <dbReference type="ChEBI" id="CHEBI:57634"/>
        <dbReference type="ChEBI" id="CHEBI:59776"/>
        <dbReference type="EC" id="2.2.1.2"/>
    </reaction>
</comment>
<accession>A0A2C8FA15</accession>
<evidence type="ECO:0000256" key="5">
    <source>
        <dbReference type="ARBA" id="ARBA00022679"/>
    </source>
</evidence>
<dbReference type="Gene3D" id="3.20.20.70">
    <property type="entry name" value="Aldolase class I"/>
    <property type="match status" value="1"/>
</dbReference>
<keyword evidence="6 9" id="KW-0570">Pentose shunt</keyword>
<dbReference type="Proteomes" id="UP000219215">
    <property type="component" value="Chromosome DPRO"/>
</dbReference>
<evidence type="ECO:0000256" key="4">
    <source>
        <dbReference type="ARBA" id="ARBA00022490"/>
    </source>
</evidence>
<dbReference type="EMBL" id="LT907975">
    <property type="protein sequence ID" value="SOB59285.1"/>
    <property type="molecule type" value="Genomic_DNA"/>
</dbReference>
<dbReference type="InterPro" id="IPR033919">
    <property type="entry name" value="TSA/FSA_arc/bac"/>
</dbReference>
<organism evidence="10 11">
    <name type="scientific">Pseudodesulfovibrio profundus</name>
    <dbReference type="NCBI Taxonomy" id="57320"/>
    <lineage>
        <taxon>Bacteria</taxon>
        <taxon>Pseudomonadati</taxon>
        <taxon>Thermodesulfobacteriota</taxon>
        <taxon>Desulfovibrionia</taxon>
        <taxon>Desulfovibrionales</taxon>
        <taxon>Desulfovibrionaceae</taxon>
    </lineage>
</organism>
<sequence length="253" mass="27779">MIDKTYSYTFHNDLFVISVYELDTMRTPAPITEGGHMQFFLDTANLDQILEVKELGLLDGVTTNPTLMSREGGDWRTQAARICEVVDGPVSLEVVGTTREEMIKEAKDLVSFGDNVVVKIPMIAEGLKALKDLTERGIKTNVTLVFSPAQALLAAKLGATYVSPFVGRLDALSQSGMEGVDQMRTIFDNYGYATKILVASVRHPLHVLETGLIGADVITLPHSTIMQLLHHPLTDKGLAAFLADWEAFQKEAK</sequence>
<comment type="pathway">
    <text evidence="2 9">Carbohydrate degradation; pentose phosphate pathway; D-glyceraldehyde 3-phosphate and beta-D-fructose 6-phosphate from D-ribose 5-phosphate and D-xylulose 5-phosphate (non-oxidative stage): step 2/3.</text>
</comment>
<evidence type="ECO:0000313" key="10">
    <source>
        <dbReference type="EMBL" id="SOB59285.1"/>
    </source>
</evidence>
<dbReference type="SUPFAM" id="SSF51569">
    <property type="entry name" value="Aldolase"/>
    <property type="match status" value="1"/>
</dbReference>
<comment type="function">
    <text evidence="9">Transaldolase is important for the balance of metabolites in the pentose-phosphate pathway.</text>
</comment>
<dbReference type="GO" id="GO:0042182">
    <property type="term" value="P:ketone catabolic process"/>
    <property type="evidence" value="ECO:0007669"/>
    <property type="project" value="UniProtKB-ARBA"/>
</dbReference>
<evidence type="ECO:0000313" key="11">
    <source>
        <dbReference type="Proteomes" id="UP000219215"/>
    </source>
</evidence>
<dbReference type="AlphaFoldDB" id="A0A2C8FA15"/>
<dbReference type="Pfam" id="PF00923">
    <property type="entry name" value="TAL_FSA"/>
    <property type="match status" value="1"/>
</dbReference>
<evidence type="ECO:0000256" key="8">
    <source>
        <dbReference type="ARBA" id="ARBA00048810"/>
    </source>
</evidence>
<evidence type="ECO:0000256" key="6">
    <source>
        <dbReference type="ARBA" id="ARBA00023126"/>
    </source>
</evidence>
<dbReference type="KEGG" id="pprf:DPRO_2379"/>
<dbReference type="NCBIfam" id="TIGR00875">
    <property type="entry name" value="fsa_talC_mipB"/>
    <property type="match status" value="1"/>
</dbReference>
<dbReference type="PANTHER" id="PTHR10683:SF40">
    <property type="entry name" value="FRUCTOSE-6-PHOSPHATE ALDOLASE 1-RELATED"/>
    <property type="match status" value="1"/>
</dbReference>
<keyword evidence="4 9" id="KW-0963">Cytoplasm</keyword>
<dbReference type="CDD" id="cd00956">
    <property type="entry name" value="Transaldolase_FSA"/>
    <property type="match status" value="1"/>
</dbReference>
<evidence type="ECO:0000256" key="1">
    <source>
        <dbReference type="ARBA" id="ARBA00004496"/>
    </source>
</evidence>
<dbReference type="GO" id="GO:0005737">
    <property type="term" value="C:cytoplasm"/>
    <property type="evidence" value="ECO:0007669"/>
    <property type="project" value="UniProtKB-SubCell"/>
</dbReference>
<reference evidence="11" key="1">
    <citation type="submission" date="2017-09" db="EMBL/GenBank/DDBJ databases">
        <authorList>
            <person name="Regsiter A."/>
            <person name="William W."/>
        </authorList>
    </citation>
    <scope>NUCLEOTIDE SEQUENCE [LARGE SCALE GENOMIC DNA]</scope>
    <source>
        <strain evidence="11">500-1</strain>
    </source>
</reference>
<keyword evidence="11" id="KW-1185">Reference proteome</keyword>
<evidence type="ECO:0000256" key="9">
    <source>
        <dbReference type="HAMAP-Rule" id="MF_00494"/>
    </source>
</evidence>
<evidence type="ECO:0000256" key="7">
    <source>
        <dbReference type="ARBA" id="ARBA00023270"/>
    </source>
</evidence>
<dbReference type="GO" id="GO:0016832">
    <property type="term" value="F:aldehyde-lyase activity"/>
    <property type="evidence" value="ECO:0007669"/>
    <property type="project" value="InterPro"/>
</dbReference>
<dbReference type="PROSITE" id="PS01054">
    <property type="entry name" value="TRANSALDOLASE_1"/>
    <property type="match status" value="1"/>
</dbReference>
<comment type="subcellular location">
    <subcellularLocation>
        <location evidence="1 9">Cytoplasm</location>
    </subcellularLocation>
</comment>
<name>A0A2C8FA15_9BACT</name>
<dbReference type="GO" id="GO:0005975">
    <property type="term" value="P:carbohydrate metabolic process"/>
    <property type="evidence" value="ECO:0007669"/>
    <property type="project" value="InterPro"/>
</dbReference>